<accession>A0ACB9QJJ7</accession>
<dbReference type="EMBL" id="CM042885">
    <property type="protein sequence ID" value="KAI4366992.1"/>
    <property type="molecule type" value="Genomic_DNA"/>
</dbReference>
<comment type="caution">
    <text evidence="1">The sequence shown here is derived from an EMBL/GenBank/DDBJ whole genome shotgun (WGS) entry which is preliminary data.</text>
</comment>
<gene>
    <name evidence="1" type="ORF">MLD38_022780</name>
</gene>
<name>A0ACB9QJJ7_9MYRT</name>
<dbReference type="Proteomes" id="UP001057402">
    <property type="component" value="Chromosome 6"/>
</dbReference>
<keyword evidence="2" id="KW-1185">Reference proteome</keyword>
<evidence type="ECO:0000313" key="1">
    <source>
        <dbReference type="EMBL" id="KAI4366992.1"/>
    </source>
</evidence>
<proteinExistence type="predicted"/>
<protein>
    <submittedName>
        <fullName evidence="1">Uncharacterized protein</fullName>
    </submittedName>
</protein>
<organism evidence="1 2">
    <name type="scientific">Melastoma candidum</name>
    <dbReference type="NCBI Taxonomy" id="119954"/>
    <lineage>
        <taxon>Eukaryota</taxon>
        <taxon>Viridiplantae</taxon>
        <taxon>Streptophyta</taxon>
        <taxon>Embryophyta</taxon>
        <taxon>Tracheophyta</taxon>
        <taxon>Spermatophyta</taxon>
        <taxon>Magnoliopsida</taxon>
        <taxon>eudicotyledons</taxon>
        <taxon>Gunneridae</taxon>
        <taxon>Pentapetalae</taxon>
        <taxon>rosids</taxon>
        <taxon>malvids</taxon>
        <taxon>Myrtales</taxon>
        <taxon>Melastomataceae</taxon>
        <taxon>Melastomatoideae</taxon>
        <taxon>Melastomateae</taxon>
        <taxon>Melastoma</taxon>
    </lineage>
</organism>
<sequence length="210" mass="23189">MGNTSRGSFQGKSFLGEDLSLDPKRCPSALLPLPLPQEFSSDCKDVHPSQGPGKGASSVMRKSVENQSYYVLGHPTANIRDVYTLGHKLGQGQLEFIAATIHLNKLEHEEHIVAAFQYFDKDGSGYITIDELQQACLDHNTTDVYIEDIIREVDQDNDGRIDYGEFVAMMQKGNAGIGRRTMRNSLNISMRGSPHGLISPRGLNSPRTPQ</sequence>
<evidence type="ECO:0000313" key="2">
    <source>
        <dbReference type="Proteomes" id="UP001057402"/>
    </source>
</evidence>
<reference evidence="2" key="1">
    <citation type="journal article" date="2023" name="Front. Plant Sci.">
        <title>Chromosomal-level genome assembly of Melastoma candidum provides insights into trichome evolution.</title>
        <authorList>
            <person name="Zhong Y."/>
            <person name="Wu W."/>
            <person name="Sun C."/>
            <person name="Zou P."/>
            <person name="Liu Y."/>
            <person name="Dai S."/>
            <person name="Zhou R."/>
        </authorList>
    </citation>
    <scope>NUCLEOTIDE SEQUENCE [LARGE SCALE GENOMIC DNA]</scope>
</reference>